<keyword evidence="4 5" id="KW-0472">Membrane</keyword>
<evidence type="ECO:0000256" key="2">
    <source>
        <dbReference type="ARBA" id="ARBA00022692"/>
    </source>
</evidence>
<dbReference type="GeneID" id="81394301"/>
<dbReference type="OrthoDB" id="408954at2759"/>
<dbReference type="InterPro" id="IPR050307">
    <property type="entry name" value="Sterol_Desaturase_Related"/>
</dbReference>
<keyword evidence="8" id="KW-1185">Reference proteome</keyword>
<evidence type="ECO:0000256" key="3">
    <source>
        <dbReference type="ARBA" id="ARBA00022989"/>
    </source>
</evidence>
<dbReference type="InterPro" id="IPR006694">
    <property type="entry name" value="Fatty_acid_hydroxylase"/>
</dbReference>
<dbReference type="Pfam" id="PF04116">
    <property type="entry name" value="FA_hydroxylase"/>
    <property type="match status" value="1"/>
</dbReference>
<feature type="domain" description="Fatty acid hydroxylase" evidence="6">
    <location>
        <begin position="127"/>
        <end position="249"/>
    </location>
</feature>
<evidence type="ECO:0000256" key="4">
    <source>
        <dbReference type="ARBA" id="ARBA00023136"/>
    </source>
</evidence>
<proteinExistence type="predicted"/>
<dbReference type="GO" id="GO:0005506">
    <property type="term" value="F:iron ion binding"/>
    <property type="evidence" value="ECO:0007669"/>
    <property type="project" value="InterPro"/>
</dbReference>
<keyword evidence="2 5" id="KW-0812">Transmembrane</keyword>
<dbReference type="GO" id="GO:0016491">
    <property type="term" value="F:oxidoreductase activity"/>
    <property type="evidence" value="ECO:0007669"/>
    <property type="project" value="InterPro"/>
</dbReference>
<dbReference type="AlphaFoldDB" id="A0A9W9KDG7"/>
<comment type="subcellular location">
    <subcellularLocation>
        <location evidence="1">Membrane</location>
    </subcellularLocation>
</comment>
<reference evidence="7" key="2">
    <citation type="journal article" date="2023" name="IMA Fungus">
        <title>Comparative genomic study of the Penicillium genus elucidates a diverse pangenome and 15 lateral gene transfer events.</title>
        <authorList>
            <person name="Petersen C."/>
            <person name="Sorensen T."/>
            <person name="Nielsen M.R."/>
            <person name="Sondergaard T.E."/>
            <person name="Sorensen J.L."/>
            <person name="Fitzpatrick D.A."/>
            <person name="Frisvad J.C."/>
            <person name="Nielsen K.L."/>
        </authorList>
    </citation>
    <scope>NUCLEOTIDE SEQUENCE</scope>
    <source>
        <strain evidence="7">IBT 34128</strain>
    </source>
</reference>
<dbReference type="GO" id="GO:0008610">
    <property type="term" value="P:lipid biosynthetic process"/>
    <property type="evidence" value="ECO:0007669"/>
    <property type="project" value="InterPro"/>
</dbReference>
<reference evidence="7" key="1">
    <citation type="submission" date="2022-11" db="EMBL/GenBank/DDBJ databases">
        <authorList>
            <person name="Petersen C."/>
        </authorList>
    </citation>
    <scope>NUCLEOTIDE SEQUENCE</scope>
    <source>
        <strain evidence="7">IBT 34128</strain>
    </source>
</reference>
<feature type="transmembrane region" description="Helical" evidence="5">
    <location>
        <begin position="34"/>
        <end position="54"/>
    </location>
</feature>
<evidence type="ECO:0000259" key="6">
    <source>
        <dbReference type="Pfam" id="PF04116"/>
    </source>
</evidence>
<dbReference type="GO" id="GO:0016020">
    <property type="term" value="C:membrane"/>
    <property type="evidence" value="ECO:0007669"/>
    <property type="project" value="UniProtKB-SubCell"/>
</dbReference>
<dbReference type="EMBL" id="JAPMSZ010000005">
    <property type="protein sequence ID" value="KAJ5102329.1"/>
    <property type="molecule type" value="Genomic_DNA"/>
</dbReference>
<organism evidence="7 8">
    <name type="scientific">Penicillium alfredii</name>
    <dbReference type="NCBI Taxonomy" id="1506179"/>
    <lineage>
        <taxon>Eukaryota</taxon>
        <taxon>Fungi</taxon>
        <taxon>Dikarya</taxon>
        <taxon>Ascomycota</taxon>
        <taxon>Pezizomycotina</taxon>
        <taxon>Eurotiomycetes</taxon>
        <taxon>Eurotiomycetidae</taxon>
        <taxon>Eurotiales</taxon>
        <taxon>Aspergillaceae</taxon>
        <taxon>Penicillium</taxon>
    </lineage>
</organism>
<dbReference type="Proteomes" id="UP001141434">
    <property type="component" value="Unassembled WGS sequence"/>
</dbReference>
<evidence type="ECO:0000313" key="7">
    <source>
        <dbReference type="EMBL" id="KAJ5102329.1"/>
    </source>
</evidence>
<keyword evidence="3 5" id="KW-1133">Transmembrane helix</keyword>
<comment type="caution">
    <text evidence="7">The sequence shown here is derived from an EMBL/GenBank/DDBJ whole genome shotgun (WGS) entry which is preliminary data.</text>
</comment>
<sequence>MTMLLDTFWLELDNFAKLWQYVCTTYPYGLVESIVGTVVLTIGFVVPATMYLVMDQFPSFAKARKIQPWEKQPTPEKTRQAIIYSLLNYFYTCATVFGYHWLLGWRTSTYRFEPELPTPLGFVTEFACGIALREVIFYYIHRLLHHKWFFWIHQKHHEFNTPIGFAAIYCHPIEMLVQNGLPIALPLAICRGHFITQMLFATYAVWDATAAHSGYTFGRLPTPELHDLHHEKPLQHYGVVGFMDTLHGTDRSPMRPSRLK</sequence>
<feature type="transmembrane region" description="Helical" evidence="5">
    <location>
        <begin position="122"/>
        <end position="140"/>
    </location>
</feature>
<protein>
    <recommendedName>
        <fullName evidence="6">Fatty acid hydroxylase domain-containing protein</fullName>
    </recommendedName>
</protein>
<evidence type="ECO:0000313" key="8">
    <source>
        <dbReference type="Proteomes" id="UP001141434"/>
    </source>
</evidence>
<name>A0A9W9KDG7_9EURO</name>
<accession>A0A9W9KDG7</accession>
<evidence type="ECO:0000256" key="1">
    <source>
        <dbReference type="ARBA" id="ARBA00004370"/>
    </source>
</evidence>
<evidence type="ECO:0000256" key="5">
    <source>
        <dbReference type="SAM" id="Phobius"/>
    </source>
</evidence>
<gene>
    <name evidence="7" type="ORF">NUU61_004551</name>
</gene>
<feature type="transmembrane region" description="Helical" evidence="5">
    <location>
        <begin position="81"/>
        <end position="102"/>
    </location>
</feature>
<dbReference type="PANTHER" id="PTHR11863">
    <property type="entry name" value="STEROL DESATURASE"/>
    <property type="match status" value="1"/>
</dbReference>
<dbReference type="RefSeq" id="XP_056513160.1">
    <property type="nucleotide sequence ID" value="XM_056655133.1"/>
</dbReference>